<reference evidence="1 2" key="1">
    <citation type="journal article" date="2022" name="Int. J. Syst. Evol. Microbiol.">
        <title>Pseudomonas aegrilactucae sp. nov. and Pseudomonas morbosilactucae sp. nov., pathogens causing bacterial rot of lettuce in Japan.</title>
        <authorList>
            <person name="Sawada H."/>
            <person name="Fujikawa T."/>
            <person name="Satou M."/>
        </authorList>
    </citation>
    <scope>NUCLEOTIDE SEQUENCE [LARGE SCALE GENOMIC DNA]</scope>
    <source>
        <strain evidence="1 2">MAFF 302030</strain>
    </source>
</reference>
<protein>
    <submittedName>
        <fullName evidence="1">DUF3606 domain-containing protein</fullName>
    </submittedName>
</protein>
<gene>
    <name evidence="1" type="ORF">M1B34_31975</name>
</gene>
<reference evidence="1 2" key="2">
    <citation type="journal article" date="2023" name="Plant Pathol.">
        <title>Dismantling and reorganizing Pseudomonas marginalis sensu#lato.</title>
        <authorList>
            <person name="Sawada H."/>
            <person name="Fujikawa T."/>
            <person name="Satou M."/>
        </authorList>
    </citation>
    <scope>NUCLEOTIDE SEQUENCE [LARGE SCALE GENOMIC DNA]</scope>
    <source>
        <strain evidence="1 2">MAFF 302030</strain>
    </source>
</reference>
<evidence type="ECO:0000313" key="1">
    <source>
        <dbReference type="EMBL" id="MCK9802155.1"/>
    </source>
</evidence>
<accession>A0A9X1Z1P8</accession>
<comment type="caution">
    <text evidence="1">The sequence shown here is derived from an EMBL/GenBank/DDBJ whole genome shotgun (WGS) entry which is preliminary data.</text>
</comment>
<dbReference type="EMBL" id="JALQCW010000110">
    <property type="protein sequence ID" value="MCK9802155.1"/>
    <property type="molecule type" value="Genomic_DNA"/>
</dbReference>
<proteinExistence type="predicted"/>
<dbReference type="AlphaFoldDB" id="A0A9X1Z1P8"/>
<dbReference type="Proteomes" id="UP001155059">
    <property type="component" value="Unassembled WGS sequence"/>
</dbReference>
<sequence>MQQKNRMCGTDQILINIQDSSELTYWAVKFGVSKDEIKTAVKAAGGSLTAVQNKLKELHRT</sequence>
<dbReference type="InterPro" id="IPR022037">
    <property type="entry name" value="DUF3606"/>
</dbReference>
<dbReference type="RefSeq" id="WP_268267257.1">
    <property type="nucleotide sequence ID" value="NZ_JALQCW010000110.1"/>
</dbReference>
<organism evidence="1 2">
    <name type="scientific">Pseudomonas morbosilactucae</name>
    <dbReference type="NCBI Taxonomy" id="2938197"/>
    <lineage>
        <taxon>Bacteria</taxon>
        <taxon>Pseudomonadati</taxon>
        <taxon>Pseudomonadota</taxon>
        <taxon>Gammaproteobacteria</taxon>
        <taxon>Pseudomonadales</taxon>
        <taxon>Pseudomonadaceae</taxon>
        <taxon>Pseudomonas</taxon>
    </lineage>
</organism>
<name>A0A9X1Z1P8_9PSED</name>
<evidence type="ECO:0000313" key="2">
    <source>
        <dbReference type="Proteomes" id="UP001155059"/>
    </source>
</evidence>
<dbReference type="Pfam" id="PF12244">
    <property type="entry name" value="DUF3606"/>
    <property type="match status" value="1"/>
</dbReference>